<dbReference type="GO" id="GO:0003676">
    <property type="term" value="F:nucleic acid binding"/>
    <property type="evidence" value="ECO:0007669"/>
    <property type="project" value="InterPro"/>
</dbReference>
<dbReference type="InterPro" id="IPR012677">
    <property type="entry name" value="Nucleotide-bd_a/b_plait_sf"/>
</dbReference>
<protein>
    <submittedName>
        <fullName evidence="2">Polypyrimidine tract-binding protein-1-like protein</fullName>
    </submittedName>
</protein>
<dbReference type="PANTHER" id="PTHR15592">
    <property type="entry name" value="MATRIN 3/NUCLEAR PROTEIN 220-RELATED"/>
    <property type="match status" value="1"/>
</dbReference>
<evidence type="ECO:0000313" key="2">
    <source>
        <dbReference type="EnsemblPlants" id="EMT31249"/>
    </source>
</evidence>
<dbReference type="ExpressionAtlas" id="M8CAD2">
    <property type="expression patterns" value="baseline"/>
</dbReference>
<dbReference type="CDD" id="cd12690">
    <property type="entry name" value="RRM3_PTBPH1_PTBPH2"/>
    <property type="match status" value="1"/>
</dbReference>
<feature type="compositionally biased region" description="Low complexity" evidence="1">
    <location>
        <begin position="244"/>
        <end position="255"/>
    </location>
</feature>
<dbReference type="EnsemblPlants" id="EMT31249">
    <property type="protein sequence ID" value="EMT31249"/>
    <property type="gene ID" value="F775_05638"/>
</dbReference>
<organism evidence="2">
    <name type="scientific">Aegilops tauschii</name>
    <name type="common">Tausch's goatgrass</name>
    <name type="synonym">Aegilops squarrosa</name>
    <dbReference type="NCBI Taxonomy" id="37682"/>
    <lineage>
        <taxon>Eukaryota</taxon>
        <taxon>Viridiplantae</taxon>
        <taxon>Streptophyta</taxon>
        <taxon>Embryophyta</taxon>
        <taxon>Tracheophyta</taxon>
        <taxon>Spermatophyta</taxon>
        <taxon>Magnoliopsida</taxon>
        <taxon>Liliopsida</taxon>
        <taxon>Poales</taxon>
        <taxon>Poaceae</taxon>
        <taxon>BOP clade</taxon>
        <taxon>Pooideae</taxon>
        <taxon>Triticodae</taxon>
        <taxon>Triticeae</taxon>
        <taxon>Triticinae</taxon>
        <taxon>Aegilops</taxon>
    </lineage>
</organism>
<proteinExistence type="predicted"/>
<feature type="region of interest" description="Disordered" evidence="1">
    <location>
        <begin position="220"/>
        <end position="389"/>
    </location>
</feature>
<dbReference type="Pfam" id="PF13893">
    <property type="entry name" value="RRM_5"/>
    <property type="match status" value="1"/>
</dbReference>
<feature type="compositionally biased region" description="Polar residues" evidence="1">
    <location>
        <begin position="256"/>
        <end position="271"/>
    </location>
</feature>
<feature type="region of interest" description="Disordered" evidence="1">
    <location>
        <begin position="1"/>
        <end position="38"/>
    </location>
</feature>
<evidence type="ECO:0000256" key="1">
    <source>
        <dbReference type="SAM" id="MobiDB-lite"/>
    </source>
</evidence>
<sequence length="389" mass="41509">MGRRWGAGEAPEDSSCKGKGDQGWEAATKGASSSGAEQGVGLIGRWHGEVPGEWTKRDLAVDVTNYVPLTEQTQTEKYLRGWNGLLQDYTNPYLPVNSSAIDSTLQPAVGADGRRVEAEGNVLLASIENMQYAVSVDVLHTVFSAFGTVQKIAIFEKNGGTQALIQYPDASTATIAKEALEGHCIYDGGYCKIHLSYSRHTDLNVKAHSDKSKDYTIPEGAHQAAPQPAGVPPTTAGWQGNSQAAGPYGPPGVAAQNQNANGQVPNWNPGNSGYPPAPGQYPGHMYSAPPQQYTATSGGFSAPPPPPPHEMHPSHQMPPAHHGNEMHPSHQMPPAHHGNEMHPSHQMPPAHHGNEMHPSHQMPPAHHGNQQRPASGAPGTGQPPPYYHH</sequence>
<accession>M8CAD2</accession>
<feature type="compositionally biased region" description="Polar residues" evidence="1">
    <location>
        <begin position="289"/>
        <end position="299"/>
    </location>
</feature>
<dbReference type="InterPro" id="IPR035979">
    <property type="entry name" value="RBD_domain_sf"/>
</dbReference>
<dbReference type="InterPro" id="IPR034794">
    <property type="entry name" value="PTBPH1/PTBPH2_RRM3"/>
</dbReference>
<name>M8CAD2_AEGTA</name>
<dbReference type="SUPFAM" id="SSF54928">
    <property type="entry name" value="RNA-binding domain, RBD"/>
    <property type="match status" value="1"/>
</dbReference>
<reference evidence="2" key="1">
    <citation type="submission" date="2015-06" db="UniProtKB">
        <authorList>
            <consortium name="EnsemblPlants"/>
        </authorList>
    </citation>
    <scope>IDENTIFICATION</scope>
</reference>
<dbReference type="AlphaFoldDB" id="M8CAD2"/>
<dbReference type="FunFam" id="3.30.70.330:FF:000324">
    <property type="entry name" value="Polypyrimidine tract-binding protein-like 2"/>
    <property type="match status" value="1"/>
</dbReference>
<dbReference type="Gene3D" id="3.30.70.330">
    <property type="match status" value="1"/>
</dbReference>